<dbReference type="EMBL" id="CP021422">
    <property type="protein sequence ID" value="ASB41956.1"/>
    <property type="molecule type" value="Genomic_DNA"/>
</dbReference>
<dbReference type="InterPro" id="IPR010140">
    <property type="entry name" value="Histidinol_P_phosphatase_HisJ"/>
</dbReference>
<dbReference type="Pfam" id="PF02811">
    <property type="entry name" value="PHP"/>
    <property type="match status" value="1"/>
</dbReference>
<proteinExistence type="inferred from homology"/>
<dbReference type="Proteomes" id="UP000196710">
    <property type="component" value="Chromosome"/>
</dbReference>
<dbReference type="InterPro" id="IPR004013">
    <property type="entry name" value="PHP_dom"/>
</dbReference>
<evidence type="ECO:0000256" key="4">
    <source>
        <dbReference type="ARBA" id="ARBA00022605"/>
    </source>
</evidence>
<keyword evidence="11" id="KW-1185">Reference proteome</keyword>
<comment type="pathway">
    <text evidence="1 8">Amino-acid biosynthesis; L-histidine biosynthesis; L-histidine from 5-phospho-alpha-D-ribose 1-diphosphate: step 8/9.</text>
</comment>
<sequence>MYVTNLQKRCMAMEHKYASDCHSHSNCSPDGEHSPGAMAERARELGLYAYTLTDHCECNEYEGKYRERQAIAWAEMEKLSVPKGLVFLKGIELGQATQNPEGAREAVEKYPYDFVIGSLHNLRDKEDFYYMDCREKPREEIDGLLDTYWDELLEMIELGGFDSLGHLTYPLRYIQGEQGVIVDLERHYEKIDGVFKSLMEHKKALEVNSSSFFNGLGETMPGPGLLRRYYELGGRLLTFGSDSHRMEHLGRGIDRAMAEARAIGFTEFALYRQHEPVMLPLE</sequence>
<dbReference type="NCBIfam" id="TIGR01856">
    <property type="entry name" value="hisJ_fam"/>
    <property type="match status" value="1"/>
</dbReference>
<dbReference type="SUPFAM" id="SSF89550">
    <property type="entry name" value="PHP domain-like"/>
    <property type="match status" value="1"/>
</dbReference>
<comment type="catalytic activity">
    <reaction evidence="7 8">
        <text>L-histidinol phosphate + H2O = L-histidinol + phosphate</text>
        <dbReference type="Rhea" id="RHEA:14465"/>
        <dbReference type="ChEBI" id="CHEBI:15377"/>
        <dbReference type="ChEBI" id="CHEBI:43474"/>
        <dbReference type="ChEBI" id="CHEBI:57699"/>
        <dbReference type="ChEBI" id="CHEBI:57980"/>
        <dbReference type="EC" id="3.1.3.15"/>
    </reaction>
</comment>
<evidence type="ECO:0000256" key="2">
    <source>
        <dbReference type="ARBA" id="ARBA00009152"/>
    </source>
</evidence>
<evidence type="ECO:0000256" key="7">
    <source>
        <dbReference type="ARBA" id="ARBA00049158"/>
    </source>
</evidence>
<evidence type="ECO:0000313" key="10">
    <source>
        <dbReference type="EMBL" id="ASB41956.1"/>
    </source>
</evidence>
<gene>
    <name evidence="10" type="ORF">ADH66_15615</name>
</gene>
<protein>
    <recommendedName>
        <fullName evidence="3 8">Histidinol-phosphatase</fullName>
        <shortName evidence="8">HolPase</shortName>
        <ecNumber evidence="3 8">3.1.3.15</ecNumber>
    </recommendedName>
</protein>
<accession>A0ABM6L8U1</accession>
<evidence type="ECO:0000313" key="11">
    <source>
        <dbReference type="Proteomes" id="UP000196710"/>
    </source>
</evidence>
<name>A0ABM6L8U1_9FIRM</name>
<dbReference type="PANTHER" id="PTHR21039">
    <property type="entry name" value="HISTIDINOL PHOSPHATASE-RELATED"/>
    <property type="match status" value="1"/>
</dbReference>
<evidence type="ECO:0000256" key="8">
    <source>
        <dbReference type="RuleBase" id="RU366003"/>
    </source>
</evidence>
<keyword evidence="5 8" id="KW-0378">Hydrolase</keyword>
<evidence type="ECO:0000256" key="3">
    <source>
        <dbReference type="ARBA" id="ARBA00013085"/>
    </source>
</evidence>
<dbReference type="InterPro" id="IPR003141">
    <property type="entry name" value="Pol/His_phosphatase_N"/>
</dbReference>
<dbReference type="Gene3D" id="3.20.20.140">
    <property type="entry name" value="Metal-dependent hydrolases"/>
    <property type="match status" value="1"/>
</dbReference>
<evidence type="ECO:0000256" key="5">
    <source>
        <dbReference type="ARBA" id="ARBA00022801"/>
    </source>
</evidence>
<reference evidence="11" key="1">
    <citation type="submission" date="2017-05" db="EMBL/GenBank/DDBJ databases">
        <title>Improved OligoMM genomes.</title>
        <authorList>
            <person name="Garzetti D."/>
        </authorList>
    </citation>
    <scope>NUCLEOTIDE SEQUENCE [LARGE SCALE GENOMIC DNA]</scope>
    <source>
        <strain evidence="11">KB18</strain>
    </source>
</reference>
<dbReference type="SMART" id="SM00481">
    <property type="entry name" value="POLIIIAc"/>
    <property type="match status" value="1"/>
</dbReference>
<organism evidence="10 11">
    <name type="scientific">Acutalibacter muris</name>
    <dbReference type="NCBI Taxonomy" id="1796620"/>
    <lineage>
        <taxon>Bacteria</taxon>
        <taxon>Bacillati</taxon>
        <taxon>Bacillota</taxon>
        <taxon>Clostridia</taxon>
        <taxon>Eubacteriales</taxon>
        <taxon>Acutalibacteraceae</taxon>
        <taxon>Acutalibacter</taxon>
    </lineage>
</organism>
<dbReference type="InterPro" id="IPR016195">
    <property type="entry name" value="Pol/histidinol_Pase-like"/>
</dbReference>
<comment type="similarity">
    <text evidence="2 8">Belongs to the PHP hydrolase family. HisK subfamily.</text>
</comment>
<feature type="domain" description="Polymerase/histidinol phosphatase N-terminal" evidence="9">
    <location>
        <begin position="19"/>
        <end position="97"/>
    </location>
</feature>
<dbReference type="EC" id="3.1.3.15" evidence="3 8"/>
<evidence type="ECO:0000256" key="6">
    <source>
        <dbReference type="ARBA" id="ARBA00023102"/>
    </source>
</evidence>
<keyword evidence="4 8" id="KW-0028">Amino-acid biosynthesis</keyword>
<evidence type="ECO:0000259" key="9">
    <source>
        <dbReference type="SMART" id="SM00481"/>
    </source>
</evidence>
<evidence type="ECO:0000256" key="1">
    <source>
        <dbReference type="ARBA" id="ARBA00004970"/>
    </source>
</evidence>
<dbReference type="PANTHER" id="PTHR21039:SF0">
    <property type="entry name" value="HISTIDINOL-PHOSPHATASE"/>
    <property type="match status" value="1"/>
</dbReference>
<keyword evidence="6 8" id="KW-0368">Histidine biosynthesis</keyword>